<dbReference type="InterPro" id="IPR003594">
    <property type="entry name" value="HATPase_dom"/>
</dbReference>
<dbReference type="InterPro" id="IPR005467">
    <property type="entry name" value="His_kinase_dom"/>
</dbReference>
<dbReference type="EC" id="2.7.13.3" evidence="3"/>
<evidence type="ECO:0000256" key="1">
    <source>
        <dbReference type="ARBA" id="ARBA00000085"/>
    </source>
</evidence>
<comment type="subcellular location">
    <subcellularLocation>
        <location evidence="2">Cell membrane</location>
        <topology evidence="2">Multi-pass membrane protein</topology>
    </subcellularLocation>
</comment>
<dbReference type="InterPro" id="IPR003661">
    <property type="entry name" value="HisK_dim/P_dom"/>
</dbReference>
<dbReference type="RefSeq" id="WP_166031660.1">
    <property type="nucleotide sequence ID" value="NZ_CP048877.1"/>
</dbReference>
<reference evidence="10 11" key="1">
    <citation type="submission" date="2020-02" db="EMBL/GenBank/DDBJ databases">
        <title>Genome analysis of Thermosulfuriphilus ammonigenes ST65T, an anaerobic thermophilic chemolithoautotrophic bacterium isolated from a deep-sea hydrothermal vent.</title>
        <authorList>
            <person name="Slobodkina G."/>
            <person name="Allioux M."/>
            <person name="Merkel A."/>
            <person name="Alain K."/>
            <person name="Jebbar M."/>
            <person name="Slobodkin A."/>
        </authorList>
    </citation>
    <scope>NUCLEOTIDE SEQUENCE [LARGE SCALE GENOMIC DNA]</scope>
    <source>
        <strain evidence="10 11">ST65</strain>
    </source>
</reference>
<keyword evidence="6" id="KW-0808">Transferase</keyword>
<keyword evidence="8 10" id="KW-0418">Kinase</keyword>
<keyword evidence="5" id="KW-0597">Phosphoprotein</keyword>
<dbReference type="InterPro" id="IPR036890">
    <property type="entry name" value="HATPase_C_sf"/>
</dbReference>
<dbReference type="GO" id="GO:0005886">
    <property type="term" value="C:plasma membrane"/>
    <property type="evidence" value="ECO:0007669"/>
    <property type="project" value="UniProtKB-SubCell"/>
</dbReference>
<dbReference type="InterPro" id="IPR050980">
    <property type="entry name" value="2C_sensor_his_kinase"/>
</dbReference>
<dbReference type="CDD" id="cd00082">
    <property type="entry name" value="HisKA"/>
    <property type="match status" value="1"/>
</dbReference>
<keyword evidence="11" id="KW-1185">Reference proteome</keyword>
<protein>
    <recommendedName>
        <fullName evidence="3">histidine kinase</fullName>
        <ecNumber evidence="3">2.7.13.3</ecNumber>
    </recommendedName>
</protein>
<dbReference type="EMBL" id="CP048877">
    <property type="protein sequence ID" value="QIJ71440.1"/>
    <property type="molecule type" value="Genomic_DNA"/>
</dbReference>
<dbReference type="PANTHER" id="PTHR44936">
    <property type="entry name" value="SENSOR PROTEIN CREC"/>
    <property type="match status" value="1"/>
</dbReference>
<dbReference type="InterPro" id="IPR004358">
    <property type="entry name" value="Sig_transdc_His_kin-like_C"/>
</dbReference>
<dbReference type="AlphaFoldDB" id="A0A6G7PUZ4"/>
<proteinExistence type="predicted"/>
<evidence type="ECO:0000256" key="2">
    <source>
        <dbReference type="ARBA" id="ARBA00004651"/>
    </source>
</evidence>
<evidence type="ECO:0000256" key="5">
    <source>
        <dbReference type="ARBA" id="ARBA00022553"/>
    </source>
</evidence>
<gene>
    <name evidence="10" type="ORF">G4V39_03740</name>
</gene>
<sequence length="423" mass="47002">MKVRPERIWLGLGMGSLLILTLAYLFVLHHDLREHQRLDALAIHQLVTARILGHLELVRLLPPSAPAYLKGLAWLTDELQGQPLLSGVMVWTKEGPLLNSFPEAISPLAKKLLKCPLELEKDGVFYLCREVRGWPGPGLFILVGVDESFKQDVWREGLLHGLVILAGGVAILLGVGLYLEGLRRKEEKLRETLAESQRLATVGRMAAMLTHEIRNPLNTLSMGVQMLREVGEVRPEILDRMGREIHRLSSLAEELLSLARGIKVDLRPVSLKEVVREALASPKALAEMKGVEIKVSPFPEDSVLWADLRWLVRALENLLRNAVEASPAGKTVELRITVSPEETVFIIKDQGPGISSEDQRRIFDPFFSRKREGFGLGLFIVERVVKAHGGRIILSSHPGRGTSFEVHIPSGGKNHAQSAPHRG</sequence>
<dbReference type="GO" id="GO:0000155">
    <property type="term" value="F:phosphorelay sensor kinase activity"/>
    <property type="evidence" value="ECO:0007669"/>
    <property type="project" value="InterPro"/>
</dbReference>
<dbReference type="PROSITE" id="PS50109">
    <property type="entry name" value="HIS_KIN"/>
    <property type="match status" value="1"/>
</dbReference>
<name>A0A6G7PUZ4_9BACT</name>
<keyword evidence="4" id="KW-0472">Membrane</keyword>
<dbReference type="Gene3D" id="3.30.565.10">
    <property type="entry name" value="Histidine kinase-like ATPase, C-terminal domain"/>
    <property type="match status" value="1"/>
</dbReference>
<dbReference type="Proteomes" id="UP000502179">
    <property type="component" value="Chromosome"/>
</dbReference>
<dbReference type="SMART" id="SM00388">
    <property type="entry name" value="HisKA"/>
    <property type="match status" value="1"/>
</dbReference>
<evidence type="ECO:0000256" key="6">
    <source>
        <dbReference type="ARBA" id="ARBA00022679"/>
    </source>
</evidence>
<dbReference type="PRINTS" id="PR00344">
    <property type="entry name" value="BCTRLSENSOR"/>
</dbReference>
<evidence type="ECO:0000313" key="11">
    <source>
        <dbReference type="Proteomes" id="UP000502179"/>
    </source>
</evidence>
<dbReference type="GO" id="GO:0005524">
    <property type="term" value="F:ATP binding"/>
    <property type="evidence" value="ECO:0007669"/>
    <property type="project" value="UniProtKB-KW"/>
</dbReference>
<dbReference type="KEGG" id="tav:G4V39_03740"/>
<dbReference type="CDD" id="cd00075">
    <property type="entry name" value="HATPase"/>
    <property type="match status" value="1"/>
</dbReference>
<evidence type="ECO:0000256" key="7">
    <source>
        <dbReference type="ARBA" id="ARBA00022741"/>
    </source>
</evidence>
<evidence type="ECO:0000256" key="4">
    <source>
        <dbReference type="ARBA" id="ARBA00022475"/>
    </source>
</evidence>
<dbReference type="SUPFAM" id="SSF47384">
    <property type="entry name" value="Homodimeric domain of signal transducing histidine kinase"/>
    <property type="match status" value="1"/>
</dbReference>
<dbReference type="SMART" id="SM00387">
    <property type="entry name" value="HATPase_c"/>
    <property type="match status" value="1"/>
</dbReference>
<dbReference type="Pfam" id="PF00512">
    <property type="entry name" value="HisKA"/>
    <property type="match status" value="1"/>
</dbReference>
<evidence type="ECO:0000256" key="3">
    <source>
        <dbReference type="ARBA" id="ARBA00012438"/>
    </source>
</evidence>
<evidence type="ECO:0000256" key="9">
    <source>
        <dbReference type="ARBA" id="ARBA00022840"/>
    </source>
</evidence>
<organism evidence="10 11">
    <name type="scientific">Thermosulfuriphilus ammonigenes</name>
    <dbReference type="NCBI Taxonomy" id="1936021"/>
    <lineage>
        <taxon>Bacteria</taxon>
        <taxon>Pseudomonadati</taxon>
        <taxon>Thermodesulfobacteriota</taxon>
        <taxon>Thermodesulfobacteria</taxon>
        <taxon>Thermodesulfobacteriales</taxon>
        <taxon>Thermodesulfobacteriaceae</taxon>
        <taxon>Thermosulfuriphilus</taxon>
    </lineage>
</organism>
<dbReference type="Gene3D" id="1.10.287.130">
    <property type="match status" value="1"/>
</dbReference>
<dbReference type="SUPFAM" id="SSF55874">
    <property type="entry name" value="ATPase domain of HSP90 chaperone/DNA topoisomerase II/histidine kinase"/>
    <property type="match status" value="1"/>
</dbReference>
<dbReference type="PANTHER" id="PTHR44936:SF10">
    <property type="entry name" value="SENSOR PROTEIN RSTB"/>
    <property type="match status" value="1"/>
</dbReference>
<accession>A0A6G7PUZ4</accession>
<keyword evidence="7" id="KW-0547">Nucleotide-binding</keyword>
<evidence type="ECO:0000256" key="8">
    <source>
        <dbReference type="ARBA" id="ARBA00022777"/>
    </source>
</evidence>
<keyword evidence="9" id="KW-0067">ATP-binding</keyword>
<evidence type="ECO:0000313" key="10">
    <source>
        <dbReference type="EMBL" id="QIJ71440.1"/>
    </source>
</evidence>
<comment type="catalytic activity">
    <reaction evidence="1">
        <text>ATP + protein L-histidine = ADP + protein N-phospho-L-histidine.</text>
        <dbReference type="EC" id="2.7.13.3"/>
    </reaction>
</comment>
<dbReference type="InterPro" id="IPR036097">
    <property type="entry name" value="HisK_dim/P_sf"/>
</dbReference>
<dbReference type="Pfam" id="PF02518">
    <property type="entry name" value="HATPase_c"/>
    <property type="match status" value="1"/>
</dbReference>
<keyword evidence="4" id="KW-1003">Cell membrane</keyword>